<feature type="compositionally biased region" description="Polar residues" evidence="1">
    <location>
        <begin position="242"/>
        <end position="270"/>
    </location>
</feature>
<evidence type="ECO:0000256" key="2">
    <source>
        <dbReference type="SAM" id="SignalP"/>
    </source>
</evidence>
<name>Q9BN13_BABBO</name>
<accession>Q9BN13</accession>
<reference evidence="3" key="1">
    <citation type="journal article" date="2000" name="Infect. Immun.">
        <title>Characterization of allelic variation in the Babesia bovis merozoite surface antigen 1 (MSA-1) locus and identification of a cross-reactive inhibition-sensitive MSA-1 epitope.</title>
        <authorList>
            <person name="Suarez C.E."/>
            <person name="Florin-Christensen M."/>
            <person name="Hines S.A."/>
            <person name="Palmer G.H."/>
            <person name="Brown W.C."/>
            <person name="McElwain T.F."/>
        </authorList>
    </citation>
    <scope>NUCLEOTIDE SEQUENCE</scope>
    <source>
        <strain evidence="3">R1A</strain>
    </source>
</reference>
<dbReference type="AlphaFoldDB" id="Q9BN13"/>
<protein>
    <submittedName>
        <fullName evidence="3">Merozoite surface antigen-1</fullName>
    </submittedName>
</protein>
<proteinExistence type="predicted"/>
<sequence length="339" mass="37553">MATFALFISALCCVSAIASSSEDLAQESAQISTPTNVRIINPPYDAPKGLLFDDMTKFYGALESFDKNRLYGLISANFHVADMSTQQVDNTFTYLYKVKDMIKNNHMISPEQFKETLASKFSGKSDEEKFNAIFDSVISMFNNIHHMYEYLKSLKWEAQLTEEDRKKAEDYFKQHVQKTETNVDVNSMVAFLKFFFHQESYFYKLAISYDDFVTAKKLARVNTFVTPDSLTVPPEELVASIERQTPQQETSAQGETTGQPDTAGQPSSPGSPKEPAGEQSQQENSGSLPAAPNTPSADQPSKPEGNLIGQQGSPKPTGSSFTFGGLTVATLCYFVLSAF</sequence>
<feature type="region of interest" description="Disordered" evidence="1">
    <location>
        <begin position="242"/>
        <end position="317"/>
    </location>
</feature>
<keyword evidence="3" id="KW-0477">Merozoite</keyword>
<feature type="compositionally biased region" description="Polar residues" evidence="1">
    <location>
        <begin position="308"/>
        <end position="317"/>
    </location>
</feature>
<evidence type="ECO:0000313" key="3">
    <source>
        <dbReference type="EMBL" id="AAK07772.1"/>
    </source>
</evidence>
<gene>
    <name evidence="3" type="primary">MSA-1</name>
</gene>
<feature type="chain" id="PRO_5004324352" evidence="2">
    <location>
        <begin position="19"/>
        <end position="339"/>
    </location>
</feature>
<organism evidence="3">
    <name type="scientific">Babesia bovis</name>
    <dbReference type="NCBI Taxonomy" id="5865"/>
    <lineage>
        <taxon>Eukaryota</taxon>
        <taxon>Sar</taxon>
        <taxon>Alveolata</taxon>
        <taxon>Apicomplexa</taxon>
        <taxon>Aconoidasida</taxon>
        <taxon>Piroplasmida</taxon>
        <taxon>Babesiidae</taxon>
        <taxon>Babesia</taxon>
    </lineage>
</organism>
<feature type="signal peptide" evidence="2">
    <location>
        <begin position="1"/>
        <end position="18"/>
    </location>
</feature>
<dbReference type="EMBL" id="AF275910">
    <property type="protein sequence ID" value="AAK07772.1"/>
    <property type="molecule type" value="Genomic_DNA"/>
</dbReference>
<keyword evidence="2" id="KW-0732">Signal</keyword>
<feature type="compositionally biased region" description="Polar residues" evidence="1">
    <location>
        <begin position="278"/>
        <end position="299"/>
    </location>
</feature>
<evidence type="ECO:0000256" key="1">
    <source>
        <dbReference type="SAM" id="MobiDB-lite"/>
    </source>
</evidence>